<evidence type="ECO:0000259" key="5">
    <source>
        <dbReference type="Pfam" id="PF08531"/>
    </source>
</evidence>
<dbReference type="Gene3D" id="2.60.420.10">
    <property type="entry name" value="Maltose phosphorylase, domain 3"/>
    <property type="match status" value="1"/>
</dbReference>
<evidence type="ECO:0000313" key="8">
    <source>
        <dbReference type="EMBL" id="ADP81454.1"/>
    </source>
</evidence>
<dbReference type="Pfam" id="PF17389">
    <property type="entry name" value="Bac_rhamnosid6H"/>
    <property type="match status" value="1"/>
</dbReference>
<keyword evidence="9" id="KW-1185">Reference proteome</keyword>
<dbReference type="Pfam" id="PF08531">
    <property type="entry name" value="Bac_rhamnosid_N"/>
    <property type="match status" value="1"/>
</dbReference>
<reference evidence="8 9" key="1">
    <citation type="submission" date="2010-10" db="EMBL/GenBank/DDBJ databases">
        <title>Complete sequence of Frankia sp. EuI1c.</title>
        <authorList>
            <consortium name="US DOE Joint Genome Institute"/>
            <person name="Lucas S."/>
            <person name="Copeland A."/>
            <person name="Lapidus A."/>
            <person name="Cheng J.-F."/>
            <person name="Bruce D."/>
            <person name="Goodwin L."/>
            <person name="Pitluck S."/>
            <person name="Chertkov O."/>
            <person name="Detter J.C."/>
            <person name="Han C."/>
            <person name="Tapia R."/>
            <person name="Land M."/>
            <person name="Hauser L."/>
            <person name="Jeffries C."/>
            <person name="Kyrpides N."/>
            <person name="Ivanova N."/>
            <person name="Mikhailova N."/>
            <person name="Beauchemin N."/>
            <person name="Sen A."/>
            <person name="Sur S.A."/>
            <person name="Gtari M."/>
            <person name="Wall L."/>
            <person name="Tisa L."/>
            <person name="Woyke T."/>
        </authorList>
    </citation>
    <scope>NUCLEOTIDE SEQUENCE [LARGE SCALE GENOMIC DNA]</scope>
    <source>
        <strain evidence="9">DSM 45817 / CECT 9037 / EuI1c</strain>
    </source>
</reference>
<dbReference type="InterPro" id="IPR035398">
    <property type="entry name" value="Bac_rhamnosid_C"/>
</dbReference>
<accession>E3IXZ9</accession>
<dbReference type="InterPro" id="IPR035396">
    <property type="entry name" value="Bac_rhamnosid6H"/>
</dbReference>
<dbReference type="KEGG" id="fri:FraEuI1c_3445"/>
<evidence type="ECO:0000256" key="3">
    <source>
        <dbReference type="ARBA" id="ARBA00022801"/>
    </source>
</evidence>
<dbReference type="InParanoid" id="E3IXZ9"/>
<keyword evidence="3" id="KW-0378">Hydrolase</keyword>
<evidence type="ECO:0000259" key="4">
    <source>
        <dbReference type="Pfam" id="PF05592"/>
    </source>
</evidence>
<dbReference type="CAZy" id="GH78">
    <property type="family name" value="Glycoside Hydrolase Family 78"/>
</dbReference>
<dbReference type="RefSeq" id="WP_013424572.1">
    <property type="nucleotide sequence ID" value="NC_014666.1"/>
</dbReference>
<dbReference type="EC" id="3.2.1.40" evidence="2"/>
<organism evidence="8 9">
    <name type="scientific">Pseudofrankia inefficax (strain DSM 45817 / CECT 9037 / DDB 130130 / EuI1c)</name>
    <name type="common">Frankia inefficax</name>
    <dbReference type="NCBI Taxonomy" id="298654"/>
    <lineage>
        <taxon>Bacteria</taxon>
        <taxon>Bacillati</taxon>
        <taxon>Actinomycetota</taxon>
        <taxon>Actinomycetes</taxon>
        <taxon>Frankiales</taxon>
        <taxon>Frankiaceae</taxon>
        <taxon>Pseudofrankia</taxon>
    </lineage>
</organism>
<dbReference type="Gene3D" id="2.60.120.260">
    <property type="entry name" value="Galactose-binding domain-like"/>
    <property type="match status" value="2"/>
</dbReference>
<evidence type="ECO:0000259" key="6">
    <source>
        <dbReference type="Pfam" id="PF17389"/>
    </source>
</evidence>
<dbReference type="InterPro" id="IPR013737">
    <property type="entry name" value="Bac_rhamnosid_N"/>
</dbReference>
<comment type="catalytic activity">
    <reaction evidence="1">
        <text>Hydrolysis of terminal non-reducing alpha-L-rhamnose residues in alpha-L-rhamnosides.</text>
        <dbReference type="EC" id="3.2.1.40"/>
    </reaction>
</comment>
<dbReference type="InterPro" id="IPR008928">
    <property type="entry name" value="6-hairpin_glycosidase_sf"/>
</dbReference>
<proteinExistence type="predicted"/>
<dbReference type="Proteomes" id="UP000002484">
    <property type="component" value="Chromosome"/>
</dbReference>
<dbReference type="AlphaFoldDB" id="E3IXZ9"/>
<dbReference type="GO" id="GO:0030596">
    <property type="term" value="F:alpha-L-rhamnosidase activity"/>
    <property type="evidence" value="ECO:0007669"/>
    <property type="project" value="UniProtKB-EC"/>
</dbReference>
<dbReference type="EMBL" id="CP002299">
    <property type="protein sequence ID" value="ADP81454.1"/>
    <property type="molecule type" value="Genomic_DNA"/>
</dbReference>
<dbReference type="Pfam" id="PF05592">
    <property type="entry name" value="Bac_rhamnosid"/>
    <property type="match status" value="1"/>
</dbReference>
<protein>
    <recommendedName>
        <fullName evidence="2">alpha-L-rhamnosidase</fullName>
        <ecNumber evidence="2">3.2.1.40</ecNumber>
    </recommendedName>
</protein>
<dbReference type="InterPro" id="IPR012341">
    <property type="entry name" value="6hp_glycosidase-like_sf"/>
</dbReference>
<dbReference type="InterPro" id="IPR016007">
    <property type="entry name" value="Alpha_rhamnosid"/>
</dbReference>
<evidence type="ECO:0000256" key="2">
    <source>
        <dbReference type="ARBA" id="ARBA00012652"/>
    </source>
</evidence>
<evidence type="ECO:0000259" key="7">
    <source>
        <dbReference type="Pfam" id="PF17390"/>
    </source>
</evidence>
<dbReference type="PIRSF" id="PIRSF010631">
    <property type="entry name" value="A-rhamnsds"/>
    <property type="match status" value="1"/>
</dbReference>
<feature type="domain" description="Alpha-L-rhamnosidase six-hairpin glycosidase" evidence="6">
    <location>
        <begin position="319"/>
        <end position="666"/>
    </location>
</feature>
<dbReference type="STRING" id="298654.FraEuI1c_3445"/>
<dbReference type="HOGENOM" id="CLU_002926_0_0_11"/>
<gene>
    <name evidence="8" type="ordered locus">FraEuI1c_3445</name>
</gene>
<dbReference type="PANTHER" id="PTHR33307">
    <property type="entry name" value="ALPHA-RHAMNOSIDASE (EUROFUNG)"/>
    <property type="match status" value="1"/>
</dbReference>
<dbReference type="InterPro" id="IPR008902">
    <property type="entry name" value="Rhamnosid_concanavalin"/>
</dbReference>
<dbReference type="PANTHER" id="PTHR33307:SF6">
    <property type="entry name" value="ALPHA-RHAMNOSIDASE (EUROFUNG)-RELATED"/>
    <property type="match status" value="1"/>
</dbReference>
<dbReference type="Gene3D" id="1.50.10.10">
    <property type="match status" value="1"/>
</dbReference>
<evidence type="ECO:0000313" key="9">
    <source>
        <dbReference type="Proteomes" id="UP000002484"/>
    </source>
</evidence>
<feature type="domain" description="Bacterial alpha-L-rhamnosidase N-terminal" evidence="5">
    <location>
        <begin position="40"/>
        <end position="207"/>
    </location>
</feature>
<evidence type="ECO:0000256" key="1">
    <source>
        <dbReference type="ARBA" id="ARBA00001445"/>
    </source>
</evidence>
<sequence>MTEPWQAAFITSPTDGSGPPAASSPAPYLRRVFAVGPGLRRATLRVTALGLVEAYMNGTRVGDEVLAPGWTSYHHRLVVGSHDVTDLLAAGANALGLILGEGWAVGRLTWEEGKRAVWADRPAGFAQLELDYGDRVEVVGSGADWRAGTGAILADSLYDGETFDARREPAGWSEPGFDDSGWSLVEVVDRDLTTLVAPSAPPIRRVQELPAAEVLTTPAGRTVVDFGQNLSGWVRLTVRGEAGTVLTLRHAETMIDGEADFRTNRTALATDRYILRGGGPETWEPRFTFHGFRYVDVEGWPGVLDPGALTAVVIHSDLRRTGWFETSNELVNQLHRNVVWSMRGNFVGVPTDCPQRDERLGWTGDLNAFAPTAAFLYDVGAMLGSWLTDLAAEQRAQGHVPLVVPDVGGMPISTPTALWGDVAVSLPWTLYQQYGDPEILTRQYGSMRAFVDSVASRLDERGLWSTGFQFGDWLDPDAPPNNPAGGKTDPYLVANAYLCRVTWQLAQAAEILGQAGDAERYSALHERVRGAFRDEWVTPAGLVANDTVTAYALAICFDLLDPAQQARAGRRLADLVTRAEYRISTGFAGTPLVGHALSRTAQLDTAYRLLLRTECPSFLYPVTQGATTIWERWDAIQPDGTLNDTGMTSLNHYALGAIADWLHRVVGGLEPTEPGYRRMRIAPRPGGGLTHATLVHDTPHGQVRVAWRLGPAGSVTLDATIPPGTAADVVLPNHPDQLTVSVGPGTHQWRYEIPVPAPRAYSLDTPLKELFADEALWDRLHRVIGTHLPQFANANSGSEPSLPNLRALLGYFAASAPGLEADLVATLQTEPAQS</sequence>
<dbReference type="Pfam" id="PF17390">
    <property type="entry name" value="Bac_rhamnosid_C"/>
    <property type="match status" value="1"/>
</dbReference>
<feature type="domain" description="Alpha-L-rhamnosidase C-terminal" evidence="7">
    <location>
        <begin position="668"/>
        <end position="742"/>
    </location>
</feature>
<feature type="domain" description="Alpha-L-rhamnosidase concanavalin-like" evidence="4">
    <location>
        <begin position="217"/>
        <end position="315"/>
    </location>
</feature>
<dbReference type="GO" id="GO:0005975">
    <property type="term" value="P:carbohydrate metabolic process"/>
    <property type="evidence" value="ECO:0007669"/>
    <property type="project" value="InterPro"/>
</dbReference>
<dbReference type="eggNOG" id="COG0174">
    <property type="taxonomic scope" value="Bacteria"/>
</dbReference>
<dbReference type="OrthoDB" id="9761045at2"/>
<dbReference type="SUPFAM" id="SSF48208">
    <property type="entry name" value="Six-hairpin glycosidases"/>
    <property type="match status" value="1"/>
</dbReference>
<name>E3IXZ9_PSEI1</name>